<organism evidence="5 6">
    <name type="scientific">Candidatus Gottesmanbacteria bacterium RIFCSPHIGHO2_02_FULL_39_11</name>
    <dbReference type="NCBI Taxonomy" id="1798382"/>
    <lineage>
        <taxon>Bacteria</taxon>
        <taxon>Candidatus Gottesmaniibacteriota</taxon>
    </lineage>
</organism>
<gene>
    <name evidence="5" type="ORF">A3D77_05550</name>
</gene>
<dbReference type="Pfam" id="PF00437">
    <property type="entry name" value="T2SSE"/>
    <property type="match status" value="1"/>
</dbReference>
<evidence type="ECO:0000259" key="4">
    <source>
        <dbReference type="PROSITE" id="PS00662"/>
    </source>
</evidence>
<name>A0A1F5ZLC5_9BACT</name>
<dbReference type="SMART" id="SM00382">
    <property type="entry name" value="AAA"/>
    <property type="match status" value="1"/>
</dbReference>
<evidence type="ECO:0000256" key="1">
    <source>
        <dbReference type="ARBA" id="ARBA00006611"/>
    </source>
</evidence>
<comment type="similarity">
    <text evidence="1">Belongs to the GSP E family.</text>
</comment>
<dbReference type="SUPFAM" id="SSF52540">
    <property type="entry name" value="P-loop containing nucleoside triphosphate hydrolases"/>
    <property type="match status" value="1"/>
</dbReference>
<dbReference type="Gene3D" id="3.30.450.90">
    <property type="match status" value="1"/>
</dbReference>
<dbReference type="STRING" id="1798382.A3D77_05550"/>
<dbReference type="AlphaFoldDB" id="A0A1F5ZLC5"/>
<dbReference type="InterPro" id="IPR003593">
    <property type="entry name" value="AAA+_ATPase"/>
</dbReference>
<feature type="domain" description="Bacterial type II secretion system protein E" evidence="4">
    <location>
        <begin position="211"/>
        <end position="225"/>
    </location>
</feature>
<comment type="caution">
    <text evidence="5">The sequence shown here is derived from an EMBL/GenBank/DDBJ whole genome shotgun (WGS) entry which is preliminary data.</text>
</comment>
<dbReference type="EMBL" id="MFJL01000038">
    <property type="protein sequence ID" value="OGG13296.1"/>
    <property type="molecule type" value="Genomic_DNA"/>
</dbReference>
<reference evidence="5 6" key="1">
    <citation type="journal article" date="2016" name="Nat. Commun.">
        <title>Thousands of microbial genomes shed light on interconnected biogeochemical processes in an aquifer system.</title>
        <authorList>
            <person name="Anantharaman K."/>
            <person name="Brown C.T."/>
            <person name="Hug L.A."/>
            <person name="Sharon I."/>
            <person name="Castelle C.J."/>
            <person name="Probst A.J."/>
            <person name="Thomas B.C."/>
            <person name="Singh A."/>
            <person name="Wilkins M.J."/>
            <person name="Karaoz U."/>
            <person name="Brodie E.L."/>
            <person name="Williams K.H."/>
            <person name="Hubbard S.S."/>
            <person name="Banfield J.F."/>
        </authorList>
    </citation>
    <scope>NUCLEOTIDE SEQUENCE [LARGE SCALE GENOMIC DNA]</scope>
</reference>
<dbReference type="Gene3D" id="3.40.50.300">
    <property type="entry name" value="P-loop containing nucleotide triphosphate hydrolases"/>
    <property type="match status" value="1"/>
</dbReference>
<dbReference type="InterPro" id="IPR027417">
    <property type="entry name" value="P-loop_NTPase"/>
</dbReference>
<evidence type="ECO:0000256" key="3">
    <source>
        <dbReference type="ARBA" id="ARBA00022840"/>
    </source>
</evidence>
<dbReference type="PROSITE" id="PS00662">
    <property type="entry name" value="T2SP_E"/>
    <property type="match status" value="1"/>
</dbReference>
<dbReference type="PANTHER" id="PTHR30258">
    <property type="entry name" value="TYPE II SECRETION SYSTEM PROTEIN GSPE-RELATED"/>
    <property type="match status" value="1"/>
</dbReference>
<keyword evidence="2" id="KW-0547">Nucleotide-binding</keyword>
<dbReference type="GO" id="GO:0005524">
    <property type="term" value="F:ATP binding"/>
    <property type="evidence" value="ECO:0007669"/>
    <property type="project" value="UniProtKB-KW"/>
</dbReference>
<accession>A0A1F5ZLC5</accession>
<evidence type="ECO:0000256" key="2">
    <source>
        <dbReference type="ARBA" id="ARBA00022741"/>
    </source>
</evidence>
<dbReference type="GO" id="GO:0016887">
    <property type="term" value="F:ATP hydrolysis activity"/>
    <property type="evidence" value="ECO:0007669"/>
    <property type="project" value="TreeGrafter"/>
</dbReference>
<evidence type="ECO:0000313" key="6">
    <source>
        <dbReference type="Proteomes" id="UP000176923"/>
    </source>
</evidence>
<evidence type="ECO:0000313" key="5">
    <source>
        <dbReference type="EMBL" id="OGG13296.1"/>
    </source>
</evidence>
<dbReference type="GO" id="GO:0005886">
    <property type="term" value="C:plasma membrane"/>
    <property type="evidence" value="ECO:0007669"/>
    <property type="project" value="TreeGrafter"/>
</dbReference>
<dbReference type="InterPro" id="IPR001482">
    <property type="entry name" value="T2SS/T4SS_dom"/>
</dbReference>
<protein>
    <recommendedName>
        <fullName evidence="4">Bacterial type II secretion system protein E domain-containing protein</fullName>
    </recommendedName>
</protein>
<sequence>MLNENPRDGVDYILGGAVASRASDVHIDQVNDGLHIRFRVDGLLYPISNFMNNVFFLNDSQTIIQRIKILAGADISEHRLPQDGDFEYTSENRSYNIRVSIVPASHGEAIVLRILNRDDTMFDLGDLGLEQEQLSILKRLIATPHGLLLITGPTGSGKTTLFYSILNALNKPIRNIISIEDPIELRMNGIRQLQIRENIGLTFAKFLRSVVRQDPDVIMLGEIRDRETAEMAVQIASIGIMLVSTFHTFDIPSLIVRLSEMEIPSSIMAQSISGVISTRLVRKICPDCKADYQLSDYEKKFLGDNIMGLAGVSFKKGKGCAKCNQTGYSHRTGINEIVAFDESLRAAIISKASSMTLNQLIKELSGKSIRDSAISKIVQGITTVEEVIRVVGVV</sequence>
<dbReference type="Proteomes" id="UP000176923">
    <property type="component" value="Unassembled WGS sequence"/>
</dbReference>
<proteinExistence type="inferred from homology"/>
<dbReference type="CDD" id="cd01129">
    <property type="entry name" value="PulE-GspE-like"/>
    <property type="match status" value="1"/>
</dbReference>
<keyword evidence="3" id="KW-0067">ATP-binding</keyword>
<dbReference type="PANTHER" id="PTHR30258:SF2">
    <property type="entry name" value="COMG OPERON PROTEIN 1"/>
    <property type="match status" value="1"/>
</dbReference>